<dbReference type="InterPro" id="IPR000375">
    <property type="entry name" value="Dynamin_stalk"/>
</dbReference>
<dbReference type="Pfam" id="PF00350">
    <property type="entry name" value="Dynamin_N"/>
    <property type="match status" value="1"/>
</dbReference>
<evidence type="ECO:0000313" key="6">
    <source>
        <dbReference type="EMBL" id="KAJ4372438.1"/>
    </source>
</evidence>
<organism evidence="6 7">
    <name type="scientific">Neocucurbitaria cava</name>
    <dbReference type="NCBI Taxonomy" id="798079"/>
    <lineage>
        <taxon>Eukaryota</taxon>
        <taxon>Fungi</taxon>
        <taxon>Dikarya</taxon>
        <taxon>Ascomycota</taxon>
        <taxon>Pezizomycotina</taxon>
        <taxon>Dothideomycetes</taxon>
        <taxon>Pleosporomycetidae</taxon>
        <taxon>Pleosporales</taxon>
        <taxon>Pleosporineae</taxon>
        <taxon>Cucurbitariaceae</taxon>
        <taxon>Neocucurbitaria</taxon>
    </lineage>
</organism>
<dbReference type="GO" id="GO:0048312">
    <property type="term" value="P:intracellular distribution of mitochondria"/>
    <property type="evidence" value="ECO:0007669"/>
    <property type="project" value="TreeGrafter"/>
</dbReference>
<feature type="domain" description="Dynamin-type G" evidence="5">
    <location>
        <begin position="58"/>
        <end position="344"/>
    </location>
</feature>
<dbReference type="GO" id="GO:0006897">
    <property type="term" value="P:endocytosis"/>
    <property type="evidence" value="ECO:0007669"/>
    <property type="project" value="TreeGrafter"/>
</dbReference>
<dbReference type="GO" id="GO:0016020">
    <property type="term" value="C:membrane"/>
    <property type="evidence" value="ECO:0007669"/>
    <property type="project" value="TreeGrafter"/>
</dbReference>
<gene>
    <name evidence="6" type="ORF">N0V83_004212</name>
</gene>
<dbReference type="PANTHER" id="PTHR11566">
    <property type="entry name" value="DYNAMIN"/>
    <property type="match status" value="1"/>
</dbReference>
<dbReference type="GO" id="GO:0000266">
    <property type="term" value="P:mitochondrial fission"/>
    <property type="evidence" value="ECO:0007669"/>
    <property type="project" value="TreeGrafter"/>
</dbReference>
<evidence type="ECO:0000256" key="2">
    <source>
        <dbReference type="ARBA" id="ARBA00023134"/>
    </source>
</evidence>
<keyword evidence="7" id="KW-1185">Reference proteome</keyword>
<dbReference type="SUPFAM" id="SSF52540">
    <property type="entry name" value="P-loop containing nucleoside triphosphate hydrolases"/>
    <property type="match status" value="1"/>
</dbReference>
<dbReference type="GO" id="GO:0008017">
    <property type="term" value="F:microtubule binding"/>
    <property type="evidence" value="ECO:0007669"/>
    <property type="project" value="TreeGrafter"/>
</dbReference>
<keyword evidence="2" id="KW-0342">GTP-binding</keyword>
<feature type="region of interest" description="Disordered" evidence="3">
    <location>
        <begin position="602"/>
        <end position="630"/>
    </location>
</feature>
<protein>
    <recommendedName>
        <fullName evidence="8">Dynamin family protein</fullName>
    </recommendedName>
</protein>
<dbReference type="Pfam" id="PF02212">
    <property type="entry name" value="GED"/>
    <property type="match status" value="1"/>
</dbReference>
<dbReference type="PROSITE" id="PS51388">
    <property type="entry name" value="GED"/>
    <property type="match status" value="1"/>
</dbReference>
<dbReference type="InterPro" id="IPR022812">
    <property type="entry name" value="Dynamin"/>
</dbReference>
<evidence type="ECO:0000256" key="1">
    <source>
        <dbReference type="ARBA" id="ARBA00022741"/>
    </source>
</evidence>
<dbReference type="GO" id="GO:0016559">
    <property type="term" value="P:peroxisome fission"/>
    <property type="evidence" value="ECO:0007669"/>
    <property type="project" value="TreeGrafter"/>
</dbReference>
<dbReference type="InterPro" id="IPR045063">
    <property type="entry name" value="Dynamin_N"/>
</dbReference>
<proteinExistence type="predicted"/>
<name>A0A9W8YDR7_9PLEO</name>
<dbReference type="SMART" id="SM00053">
    <property type="entry name" value="DYNc"/>
    <property type="match status" value="1"/>
</dbReference>
<dbReference type="CDD" id="cd08771">
    <property type="entry name" value="DLP_1"/>
    <property type="match status" value="1"/>
</dbReference>
<dbReference type="InterPro" id="IPR020850">
    <property type="entry name" value="GED_dom"/>
</dbReference>
<dbReference type="Gene3D" id="3.40.50.300">
    <property type="entry name" value="P-loop containing nucleotide triphosphate hydrolases"/>
    <property type="match status" value="1"/>
</dbReference>
<dbReference type="AlphaFoldDB" id="A0A9W8YDR7"/>
<evidence type="ECO:0008006" key="8">
    <source>
        <dbReference type="Google" id="ProtNLM"/>
    </source>
</evidence>
<feature type="region of interest" description="Disordered" evidence="3">
    <location>
        <begin position="729"/>
        <end position="768"/>
    </location>
</feature>
<reference evidence="6" key="1">
    <citation type="submission" date="2022-10" db="EMBL/GenBank/DDBJ databases">
        <title>Tapping the CABI collections for fungal endophytes: first genome assemblies for Collariella, Neodidymelliopsis, Ascochyta clinopodiicola, Didymella pomorum, Didymosphaeria variabile, Neocosmospora piperis and Neocucurbitaria cava.</title>
        <authorList>
            <person name="Hill R."/>
        </authorList>
    </citation>
    <scope>NUCLEOTIDE SEQUENCE</scope>
    <source>
        <strain evidence="6">IMI 356814</strain>
    </source>
</reference>
<dbReference type="GO" id="GO:0005874">
    <property type="term" value="C:microtubule"/>
    <property type="evidence" value="ECO:0007669"/>
    <property type="project" value="TreeGrafter"/>
</dbReference>
<dbReference type="Proteomes" id="UP001140560">
    <property type="component" value="Unassembled WGS sequence"/>
</dbReference>
<dbReference type="EMBL" id="JAPEUY010000006">
    <property type="protein sequence ID" value="KAJ4372438.1"/>
    <property type="molecule type" value="Genomic_DNA"/>
</dbReference>
<dbReference type="GO" id="GO:0005525">
    <property type="term" value="F:GTP binding"/>
    <property type="evidence" value="ECO:0007669"/>
    <property type="project" value="InterPro"/>
</dbReference>
<evidence type="ECO:0000256" key="3">
    <source>
        <dbReference type="SAM" id="MobiDB-lite"/>
    </source>
</evidence>
<keyword evidence="1" id="KW-0547">Nucleotide-binding</keyword>
<dbReference type="FunFam" id="3.40.50.300:FF:001425">
    <property type="entry name" value="Dynamin GTPase, putative"/>
    <property type="match status" value="1"/>
</dbReference>
<evidence type="ECO:0000259" key="5">
    <source>
        <dbReference type="PROSITE" id="PS51718"/>
    </source>
</evidence>
<dbReference type="InterPro" id="IPR003130">
    <property type="entry name" value="GED"/>
</dbReference>
<dbReference type="GO" id="GO:0005739">
    <property type="term" value="C:mitochondrion"/>
    <property type="evidence" value="ECO:0007669"/>
    <property type="project" value="TreeGrafter"/>
</dbReference>
<dbReference type="OrthoDB" id="415706at2759"/>
<dbReference type="InterPro" id="IPR027417">
    <property type="entry name" value="P-loop_NTPase"/>
</dbReference>
<dbReference type="PRINTS" id="PR00195">
    <property type="entry name" value="DYNAMIN"/>
</dbReference>
<dbReference type="InterPro" id="IPR030381">
    <property type="entry name" value="G_DYNAMIN_dom"/>
</dbReference>
<dbReference type="InterPro" id="IPR001401">
    <property type="entry name" value="Dynamin_GTPase"/>
</dbReference>
<feature type="region of interest" description="Disordered" evidence="3">
    <location>
        <begin position="784"/>
        <end position="843"/>
    </location>
</feature>
<feature type="compositionally biased region" description="Polar residues" evidence="3">
    <location>
        <begin position="616"/>
        <end position="630"/>
    </location>
</feature>
<sequence>MQPATPISPVFFEAPTRAATMAQQPTEVNTLDQLQTPQQVELLDKIDELRNQGLGHHGISLPQLIVCGDQSSGKSSLLEGLTRLRFPTKEGLCTTFATEVVLRKEANVEISCTITPGKSRSQAERRELAKFKHVFSSREDFSFPSVLEQAKEQMAHGTKANRGPFFEDVLRVKYSGPELPSLTIVDLPGIIETQLEGGSGAERVVDLVTSYMRDEKSIILAVVPANYDPEIQKVFKYLKEFDPKGSRTLGIITKPDIPERGGDNEKELMRLAKNEKYPLQHRWHAVRNRSFVTREQTDAERDATERKFFSEGIWSQFPPEDVGISSLRVKLSRVLLEHIGKELPSLVCAVQSAITSTEHSLKALGDARETSRQQRAYLTGHAEKFQMLTHDALRGIYSNPFFALSSPDERSATRLRTEIQNMNIAFAHVMYRKGHTWEIANEQSSRPFMSSILAASSHATQEYDAWLQEPVSISRSDFLEKHVGEYVRQSRPSGLPSLVNPWVIGEVFRRQSEGWREIAQLHLQRVFQAMKDYIEEALGSLIDPRTCSMLMLKQIQSELNTRWRSVEAKLEELLVPYTEQDPITYDPGFVREIEETRAARYQLSATQSGSADPVSSRGQQRASMASRGSTRQLLTESLDGFTNSEILDLMQTYYKHAITVFINNIAVLAIENCLIKSLAGIFSPSLIADLSDEKLHAIAAESDEVREERESLREKLSTLTSGKDILNEHIAMRPTTRPAKKVSSKGPRTSRDPRPRTPVSQRDGDDDVETVHLAQVQDLTTKLDNLVVTPHPSDGLKPTRPRVDSVTGTPTPKASGRKRSPYGWPHRYDVPRPTVEDDTDNDD</sequence>
<comment type="caution">
    <text evidence="6">The sequence shown here is derived from an EMBL/GenBank/DDBJ whole genome shotgun (WGS) entry which is preliminary data.</text>
</comment>
<accession>A0A9W8YDR7</accession>
<evidence type="ECO:0000259" key="4">
    <source>
        <dbReference type="PROSITE" id="PS51388"/>
    </source>
</evidence>
<dbReference type="PROSITE" id="PS51718">
    <property type="entry name" value="G_DYNAMIN_2"/>
    <property type="match status" value="1"/>
</dbReference>
<evidence type="ECO:0000313" key="7">
    <source>
        <dbReference type="Proteomes" id="UP001140560"/>
    </source>
</evidence>
<dbReference type="PANTHER" id="PTHR11566:SF149">
    <property type="entry name" value="GTPASE, PUTATIVE (AFU_ORTHOLOGUE AFUA_6G11890)-RELATED"/>
    <property type="match status" value="1"/>
</dbReference>
<feature type="domain" description="GED" evidence="4">
    <location>
        <begin position="643"/>
        <end position="734"/>
    </location>
</feature>
<dbReference type="GO" id="GO:0003924">
    <property type="term" value="F:GTPase activity"/>
    <property type="evidence" value="ECO:0007669"/>
    <property type="project" value="InterPro"/>
</dbReference>
<dbReference type="Pfam" id="PF01031">
    <property type="entry name" value="Dynamin_M"/>
    <property type="match status" value="1"/>
</dbReference>